<comment type="similarity">
    <text evidence="1">Belongs to the RMD1/sif2 family.</text>
</comment>
<accession>A0A819JJT5</accession>
<organism evidence="3 6">
    <name type="scientific">Rotaria magnacalcarata</name>
    <dbReference type="NCBI Taxonomy" id="392030"/>
    <lineage>
        <taxon>Eukaryota</taxon>
        <taxon>Metazoa</taxon>
        <taxon>Spiralia</taxon>
        <taxon>Gnathifera</taxon>
        <taxon>Rotifera</taxon>
        <taxon>Eurotatoria</taxon>
        <taxon>Bdelloidea</taxon>
        <taxon>Philodinida</taxon>
        <taxon>Philodinidae</taxon>
        <taxon>Rotaria</taxon>
    </lineage>
</organism>
<comment type="caution">
    <text evidence="3">The sequence shown here is derived from an EMBL/GenBank/DDBJ whole genome shotgun (WGS) entry which is preliminary data.</text>
</comment>
<dbReference type="Proteomes" id="UP000663866">
    <property type="component" value="Unassembled WGS sequence"/>
</dbReference>
<evidence type="ECO:0000256" key="1">
    <source>
        <dbReference type="ARBA" id="ARBA00008306"/>
    </source>
</evidence>
<dbReference type="EMBL" id="CAJOBG010001498">
    <property type="protein sequence ID" value="CAF3934584.1"/>
    <property type="molecule type" value="Genomic_DNA"/>
</dbReference>
<dbReference type="GO" id="GO:0070131">
    <property type="term" value="P:positive regulation of mitochondrial translation"/>
    <property type="evidence" value="ECO:0007669"/>
    <property type="project" value="TreeGrafter"/>
</dbReference>
<dbReference type="PANTHER" id="PTHR16255">
    <property type="entry name" value="REQUIRED FOR MEIOTIC NUCLEAR DIVISION PROTEIN 1 HOMOLOG"/>
    <property type="match status" value="1"/>
</dbReference>
<dbReference type="GO" id="GO:0005739">
    <property type="term" value="C:mitochondrion"/>
    <property type="evidence" value="ECO:0007669"/>
    <property type="project" value="UniProtKB-ARBA"/>
</dbReference>
<evidence type="ECO:0000313" key="5">
    <source>
        <dbReference type="EMBL" id="CAF5127098.1"/>
    </source>
</evidence>
<dbReference type="Pfam" id="PF02582">
    <property type="entry name" value="DUF155"/>
    <property type="match status" value="1"/>
</dbReference>
<keyword evidence="6" id="KW-1185">Reference proteome</keyword>
<dbReference type="InterPro" id="IPR051624">
    <property type="entry name" value="RMD1/Sad1-interacting"/>
</dbReference>
<evidence type="ECO:0000313" key="3">
    <source>
        <dbReference type="EMBL" id="CAF3934584.1"/>
    </source>
</evidence>
<evidence type="ECO:0000313" key="4">
    <source>
        <dbReference type="EMBL" id="CAF4039866.1"/>
    </source>
</evidence>
<dbReference type="PANTHER" id="PTHR16255:SF1">
    <property type="entry name" value="REQUIRED FOR MEIOTIC NUCLEAR DIVISION PROTEIN 1 HOMOLOG"/>
    <property type="match status" value="1"/>
</dbReference>
<evidence type="ECO:0000259" key="2">
    <source>
        <dbReference type="Pfam" id="PF02582"/>
    </source>
</evidence>
<proteinExistence type="inferred from homology"/>
<dbReference type="EMBL" id="CAJOBJ010005712">
    <property type="protein sequence ID" value="CAF4039866.1"/>
    <property type="molecule type" value="Genomic_DNA"/>
</dbReference>
<gene>
    <name evidence="5" type="ORF">BYL167_LOCUS67934</name>
    <name evidence="4" type="ORF">GIL414_LOCUS13844</name>
    <name evidence="3" type="ORF">OVN521_LOCUS11329</name>
</gene>
<dbReference type="Proteomes" id="UP000681967">
    <property type="component" value="Unassembled WGS sequence"/>
</dbReference>
<evidence type="ECO:0000313" key="6">
    <source>
        <dbReference type="Proteomes" id="UP000663866"/>
    </source>
</evidence>
<sequence>MEVTTISTLNNDIIKINCQSENEQLLDKYTFSNALALSVKLGIWEALLDNEVEFVADLANRLKQDKHIKIQHGLMQRKSGELYSLKHAVNLSHGMNEQ</sequence>
<dbReference type="AlphaFoldDB" id="A0A819JJT5"/>
<reference evidence="3" key="1">
    <citation type="submission" date="2021-02" db="EMBL/GenBank/DDBJ databases">
        <authorList>
            <person name="Nowell W R."/>
        </authorList>
    </citation>
    <scope>NUCLEOTIDE SEQUENCE</scope>
</reference>
<dbReference type="EMBL" id="CAJOBH010246686">
    <property type="protein sequence ID" value="CAF5127098.1"/>
    <property type="molecule type" value="Genomic_DNA"/>
</dbReference>
<dbReference type="Proteomes" id="UP000681720">
    <property type="component" value="Unassembled WGS sequence"/>
</dbReference>
<name>A0A819JJT5_9BILA</name>
<dbReference type="InterPro" id="IPR003734">
    <property type="entry name" value="DUF155"/>
</dbReference>
<feature type="domain" description="DUF155" evidence="2">
    <location>
        <begin position="7"/>
        <end position="94"/>
    </location>
</feature>
<protein>
    <recommendedName>
        <fullName evidence="2">DUF155 domain-containing protein</fullName>
    </recommendedName>
</protein>